<keyword evidence="10" id="KW-0395">Inflammatory response</keyword>
<dbReference type="PANTHER" id="PTHR10078:SF30">
    <property type="entry name" value="INTERLEUKIN-1 BETA"/>
    <property type="match status" value="1"/>
</dbReference>
<keyword evidence="11" id="KW-0458">Lysosome</keyword>
<dbReference type="GO" id="GO:0005829">
    <property type="term" value="C:cytosol"/>
    <property type="evidence" value="ECO:0007669"/>
    <property type="project" value="UniProtKB-SubCell"/>
</dbReference>
<keyword evidence="6" id="KW-0963">Cytoplasm</keyword>
<dbReference type="GO" id="GO:0048246">
    <property type="term" value="P:macrophage chemotaxis"/>
    <property type="evidence" value="ECO:0007669"/>
    <property type="project" value="TreeGrafter"/>
</dbReference>
<accession>A0AA88LQ48</accession>
<evidence type="ECO:0000256" key="1">
    <source>
        <dbReference type="ARBA" id="ARBA00004371"/>
    </source>
</evidence>
<evidence type="ECO:0000256" key="13">
    <source>
        <dbReference type="SAM" id="MobiDB-lite"/>
    </source>
</evidence>
<keyword evidence="9" id="KW-0666">Pyrogen</keyword>
<evidence type="ECO:0000256" key="9">
    <source>
        <dbReference type="ARBA" id="ARBA00022620"/>
    </source>
</evidence>
<evidence type="ECO:0000256" key="6">
    <source>
        <dbReference type="ARBA" id="ARBA00022490"/>
    </source>
</evidence>
<keyword evidence="7" id="KW-0202">Cytokine</keyword>
<dbReference type="GO" id="GO:0042119">
    <property type="term" value="P:neutrophil activation"/>
    <property type="evidence" value="ECO:0007669"/>
    <property type="project" value="TreeGrafter"/>
</dbReference>
<evidence type="ECO:0000256" key="3">
    <source>
        <dbReference type="ARBA" id="ARBA00004550"/>
    </source>
</evidence>
<dbReference type="PANTHER" id="PTHR10078">
    <property type="entry name" value="INTERLEUKIN-1 FAMILY MEMBER"/>
    <property type="match status" value="1"/>
</dbReference>
<dbReference type="InterPro" id="IPR000975">
    <property type="entry name" value="IL-1_fam"/>
</dbReference>
<dbReference type="InterPro" id="IPR008996">
    <property type="entry name" value="IL1/FGF"/>
</dbReference>
<dbReference type="Proteomes" id="UP001187315">
    <property type="component" value="Unassembled WGS sequence"/>
</dbReference>
<gene>
    <name evidence="14" type="ORF">Q7C36_021277</name>
</gene>
<dbReference type="GO" id="GO:0010628">
    <property type="term" value="P:positive regulation of gene expression"/>
    <property type="evidence" value="ECO:0007669"/>
    <property type="project" value="TreeGrafter"/>
</dbReference>
<dbReference type="AlphaFoldDB" id="A0AA88LQ48"/>
<evidence type="ECO:0000313" key="14">
    <source>
        <dbReference type="EMBL" id="KAK2819631.1"/>
    </source>
</evidence>
<dbReference type="EMBL" id="JAVHJS010000023">
    <property type="protein sequence ID" value="KAK2819631.1"/>
    <property type="molecule type" value="Genomic_DNA"/>
</dbReference>
<dbReference type="GO" id="GO:0019221">
    <property type="term" value="P:cytokine-mediated signaling pathway"/>
    <property type="evidence" value="ECO:0007669"/>
    <property type="project" value="TreeGrafter"/>
</dbReference>
<dbReference type="CDD" id="cd00100">
    <property type="entry name" value="beta-trefoil_IL1"/>
    <property type="match status" value="2"/>
</dbReference>
<keyword evidence="15" id="KW-1185">Reference proteome</keyword>
<dbReference type="GO" id="GO:0005615">
    <property type="term" value="C:extracellular space"/>
    <property type="evidence" value="ECO:0007669"/>
    <property type="project" value="UniProtKB-KW"/>
</dbReference>
<dbReference type="Gene3D" id="2.80.10.50">
    <property type="match status" value="2"/>
</dbReference>
<keyword evidence="8" id="KW-0964">Secreted</keyword>
<sequence length="557" mass="63259">MEQGSFLSGGVSFLHTVVDGKHSYEVDKVLTSKPSDFGRKGDKLLKINNVETQHLIPKKVARMLSSGSPMLMMHQASIDGDEKKKYPGFDSMRPFHKEISTLNFTLAMVRETCLNEEEENPQVPEDSELKSKENKSDTFSDKEMLLVSMTNTSVAIVQARGCNEQDPCSSCGGKGCTFNDVVIASAQSTVSSVCTEYVKKNFDCQVLIQSLLQKNICPENIRSGKAMSNSTKANITIYYYLSNAQDDFDKGVPVVLNFSDSATFLKCICKNGRPVLTLECCENSKLQSIYKNDPSTWPFVFYLKTTKENHRRFESAAYCGWFIHTKPSGMIMQKSMNEKNNECLESYKKENIFLDFCVFMDRDEKVEYPLKPEESECSTEGSRDGECSVERVWCKSENYSMTYTIQCGITSVDKRQVLIQSLGQTIISSDFFHACMNNSKSERMTIFYYKSQIEGLNGLPVVLQFSDSNHFFKCTEKNGKAVLTIECLEHDKLKTICKSDKTTWPFVFLFSTTKENYCRFESAACSGWFIHTRLNRVYAGSSLEKKYEENTYQIINV</sequence>
<dbReference type="GO" id="GO:0001660">
    <property type="term" value="P:fever generation"/>
    <property type="evidence" value="ECO:0007669"/>
    <property type="project" value="UniProtKB-KW"/>
</dbReference>
<evidence type="ECO:0000256" key="7">
    <source>
        <dbReference type="ARBA" id="ARBA00022514"/>
    </source>
</evidence>
<proteinExistence type="inferred from homology"/>
<name>A0AA88LQ48_TACVA</name>
<evidence type="ECO:0000256" key="8">
    <source>
        <dbReference type="ARBA" id="ARBA00022525"/>
    </source>
</evidence>
<comment type="subcellular location">
    <subcellularLocation>
        <location evidence="2">Cytoplasm</location>
        <location evidence="2">Cytosol</location>
    </subcellularLocation>
    <subcellularLocation>
        <location evidence="1">Lysosome</location>
    </subcellularLocation>
    <subcellularLocation>
        <location evidence="3">Secreted</location>
        <location evidence="3">Extracellular exosome</location>
    </subcellularLocation>
</comment>
<evidence type="ECO:0000256" key="12">
    <source>
        <dbReference type="ARBA" id="ARBA00023246"/>
    </source>
</evidence>
<evidence type="ECO:0000256" key="11">
    <source>
        <dbReference type="ARBA" id="ARBA00023228"/>
    </source>
</evidence>
<evidence type="ECO:0000256" key="5">
    <source>
        <dbReference type="ARBA" id="ARBA00014702"/>
    </source>
</evidence>
<dbReference type="GO" id="GO:0005125">
    <property type="term" value="F:cytokine activity"/>
    <property type="evidence" value="ECO:0007669"/>
    <property type="project" value="UniProtKB-KW"/>
</dbReference>
<dbReference type="GO" id="GO:0071222">
    <property type="term" value="P:cellular response to lipopolysaccharide"/>
    <property type="evidence" value="ECO:0007669"/>
    <property type="project" value="TreeGrafter"/>
</dbReference>
<feature type="region of interest" description="Disordered" evidence="13">
    <location>
        <begin position="115"/>
        <end position="137"/>
    </location>
</feature>
<dbReference type="GO" id="GO:0005764">
    <property type="term" value="C:lysosome"/>
    <property type="evidence" value="ECO:0007669"/>
    <property type="project" value="UniProtKB-SubCell"/>
</dbReference>
<dbReference type="SUPFAM" id="SSF50353">
    <property type="entry name" value="Cytokine"/>
    <property type="match status" value="2"/>
</dbReference>
<comment type="similarity">
    <text evidence="4">Belongs to the IL-1 family.</text>
</comment>
<dbReference type="GO" id="GO:1901222">
    <property type="term" value="P:regulation of non-canonical NF-kappaB signal transduction"/>
    <property type="evidence" value="ECO:0007669"/>
    <property type="project" value="TreeGrafter"/>
</dbReference>
<keyword evidence="12" id="KW-0497">Mitogen</keyword>
<protein>
    <recommendedName>
        <fullName evidence="5">Interleukin-1 beta</fullName>
    </recommendedName>
</protein>
<feature type="compositionally biased region" description="Basic and acidic residues" evidence="13">
    <location>
        <begin position="127"/>
        <end position="137"/>
    </location>
</feature>
<evidence type="ECO:0000256" key="10">
    <source>
        <dbReference type="ARBA" id="ARBA00023198"/>
    </source>
</evidence>
<comment type="caution">
    <text evidence="14">The sequence shown here is derived from an EMBL/GenBank/DDBJ whole genome shotgun (WGS) entry which is preliminary data.</text>
</comment>
<organism evidence="14 15">
    <name type="scientific">Tachysurus vachellii</name>
    <name type="common">Darkbarbel catfish</name>
    <name type="synonym">Pelteobagrus vachellii</name>
    <dbReference type="NCBI Taxonomy" id="175792"/>
    <lineage>
        <taxon>Eukaryota</taxon>
        <taxon>Metazoa</taxon>
        <taxon>Chordata</taxon>
        <taxon>Craniata</taxon>
        <taxon>Vertebrata</taxon>
        <taxon>Euteleostomi</taxon>
        <taxon>Actinopterygii</taxon>
        <taxon>Neopterygii</taxon>
        <taxon>Teleostei</taxon>
        <taxon>Ostariophysi</taxon>
        <taxon>Siluriformes</taxon>
        <taxon>Bagridae</taxon>
        <taxon>Tachysurus</taxon>
    </lineage>
</organism>
<dbReference type="GO" id="GO:0051781">
    <property type="term" value="P:positive regulation of cell division"/>
    <property type="evidence" value="ECO:0007669"/>
    <property type="project" value="UniProtKB-KW"/>
</dbReference>
<evidence type="ECO:0000256" key="4">
    <source>
        <dbReference type="ARBA" id="ARBA00010448"/>
    </source>
</evidence>
<dbReference type="GO" id="GO:0006955">
    <property type="term" value="P:immune response"/>
    <property type="evidence" value="ECO:0007669"/>
    <property type="project" value="InterPro"/>
</dbReference>
<evidence type="ECO:0000256" key="2">
    <source>
        <dbReference type="ARBA" id="ARBA00004514"/>
    </source>
</evidence>
<reference evidence="14" key="1">
    <citation type="submission" date="2023-08" db="EMBL/GenBank/DDBJ databases">
        <title>Pelteobagrus vachellii genome.</title>
        <authorList>
            <person name="Liu H."/>
        </authorList>
    </citation>
    <scope>NUCLEOTIDE SEQUENCE</scope>
    <source>
        <strain evidence="14">PRFRI_2022a</strain>
        <tissue evidence="14">Muscle</tissue>
    </source>
</reference>
<dbReference type="Pfam" id="PF00340">
    <property type="entry name" value="IL1"/>
    <property type="match status" value="2"/>
</dbReference>
<evidence type="ECO:0000313" key="15">
    <source>
        <dbReference type="Proteomes" id="UP001187315"/>
    </source>
</evidence>